<name>A0ABZ2YQK4_9BACT</name>
<organism evidence="3 4">
    <name type="scientific">Chitinophaga pollutisoli</name>
    <dbReference type="NCBI Taxonomy" id="3133966"/>
    <lineage>
        <taxon>Bacteria</taxon>
        <taxon>Pseudomonadati</taxon>
        <taxon>Bacteroidota</taxon>
        <taxon>Chitinophagia</taxon>
        <taxon>Chitinophagales</taxon>
        <taxon>Chitinophagaceae</taxon>
        <taxon>Chitinophaga</taxon>
    </lineage>
</organism>
<proteinExistence type="predicted"/>
<reference evidence="4" key="1">
    <citation type="submission" date="2024-03" db="EMBL/GenBank/DDBJ databases">
        <title>Chitinophaga horti sp. nov., isolated from garden soil.</title>
        <authorList>
            <person name="Lee D.S."/>
            <person name="Han D.M."/>
            <person name="Baek J.H."/>
            <person name="Choi D.G."/>
            <person name="Jeon J.H."/>
            <person name="Jeon C.O."/>
        </authorList>
    </citation>
    <scope>NUCLEOTIDE SEQUENCE [LARGE SCALE GENOMIC DNA]</scope>
    <source>
        <strain evidence="4">GPA1</strain>
    </source>
</reference>
<dbReference type="InterPro" id="IPR025222">
    <property type="entry name" value="DUF3945"/>
</dbReference>
<keyword evidence="4" id="KW-1185">Reference proteome</keyword>
<evidence type="ECO:0000313" key="4">
    <source>
        <dbReference type="Proteomes" id="UP001485459"/>
    </source>
</evidence>
<feature type="compositionally biased region" description="Basic and acidic residues" evidence="1">
    <location>
        <begin position="160"/>
        <end position="170"/>
    </location>
</feature>
<feature type="region of interest" description="Disordered" evidence="1">
    <location>
        <begin position="32"/>
        <end position="60"/>
    </location>
</feature>
<dbReference type="RefSeq" id="WP_341836899.1">
    <property type="nucleotide sequence ID" value="NZ_CP149822.1"/>
</dbReference>
<evidence type="ECO:0000259" key="2">
    <source>
        <dbReference type="Pfam" id="PF13101"/>
    </source>
</evidence>
<feature type="domain" description="DUF3945" evidence="2">
    <location>
        <begin position="53"/>
        <end position="101"/>
    </location>
</feature>
<feature type="compositionally biased region" description="Basic and acidic residues" evidence="1">
    <location>
        <begin position="105"/>
        <end position="118"/>
    </location>
</feature>
<evidence type="ECO:0000313" key="3">
    <source>
        <dbReference type="EMBL" id="WZN42060.1"/>
    </source>
</evidence>
<feature type="domain" description="DUF3945" evidence="2">
    <location>
        <begin position="1"/>
        <end position="27"/>
    </location>
</feature>
<dbReference type="Pfam" id="PF13101">
    <property type="entry name" value="DUF3945"/>
    <property type="match status" value="2"/>
</dbReference>
<dbReference type="Proteomes" id="UP001485459">
    <property type="component" value="Chromosome"/>
</dbReference>
<sequence length="170" mass="19647">MISKKGEPFNAPVQFNADKRFVEFLFDRNVNRGQNQQAEQQQGQLQEAPRTFRGKELTDQQYDKFKEGQTVYVDGLLDKKGQKYQGYITFDKETGKTGFSFNNPDKLKEKIQPKEENKTQVAVNSDGKTNEATKNIKEPLKTGQQQPKDKKQQQQQDATKTPEKSRGRKR</sequence>
<feature type="compositionally biased region" description="Basic and acidic residues" evidence="1">
    <location>
        <begin position="128"/>
        <end position="140"/>
    </location>
</feature>
<gene>
    <name evidence="3" type="ORF">WJU16_03295</name>
</gene>
<accession>A0ABZ2YQK4</accession>
<dbReference type="EMBL" id="CP149822">
    <property type="protein sequence ID" value="WZN42060.1"/>
    <property type="molecule type" value="Genomic_DNA"/>
</dbReference>
<evidence type="ECO:0000256" key="1">
    <source>
        <dbReference type="SAM" id="MobiDB-lite"/>
    </source>
</evidence>
<feature type="region of interest" description="Disordered" evidence="1">
    <location>
        <begin position="93"/>
        <end position="170"/>
    </location>
</feature>
<protein>
    <submittedName>
        <fullName evidence="3">DUF3945 domain-containing protein</fullName>
    </submittedName>
</protein>
<feature type="compositionally biased region" description="Low complexity" evidence="1">
    <location>
        <begin position="33"/>
        <end position="48"/>
    </location>
</feature>